<evidence type="ECO:0000313" key="2">
    <source>
        <dbReference type="EMBL" id="MFD1882810.1"/>
    </source>
</evidence>
<dbReference type="InterPro" id="IPR001677">
    <property type="entry name" value="TbpB_B_D"/>
</dbReference>
<dbReference type="EMBL" id="JBHUEN010000043">
    <property type="protein sequence ID" value="MFD1882810.1"/>
    <property type="molecule type" value="Genomic_DNA"/>
</dbReference>
<dbReference type="Pfam" id="PF01298">
    <property type="entry name" value="TbpB_B_D"/>
    <property type="match status" value="1"/>
</dbReference>
<comment type="caution">
    <text evidence="2">The sequence shown here is derived from an EMBL/GenBank/DDBJ whole genome shotgun (WGS) entry which is preliminary data.</text>
</comment>
<sequence length="190" mass="19219">MIRATSILAITVITGLSACGGGGGGGRNDGPSFADIARSGDKILYRYEGTPATALANMPTSGKAGYRGVVGVDVDNDNKNRASFRDMDAVGEAKLTADFGSSSVTGKLDNFKGRNGYGKVSGTMNVSGRIVGNRISGLTSGVMKVPGQETAAIGTTFGGGFKGTGAESLYGSGTGKVGKKSVYIQVQTTQ</sequence>
<accession>A0ABW4RAM2</accession>
<dbReference type="PROSITE" id="PS51257">
    <property type="entry name" value="PROKAR_LIPOPROTEIN"/>
    <property type="match status" value="1"/>
</dbReference>
<dbReference type="RefSeq" id="WP_379143671.1">
    <property type="nucleotide sequence ID" value="NZ_JBHUEN010000043.1"/>
</dbReference>
<keyword evidence="3" id="KW-1185">Reference proteome</keyword>
<reference evidence="3" key="1">
    <citation type="journal article" date="2019" name="Int. J. Syst. Evol. Microbiol.">
        <title>The Global Catalogue of Microorganisms (GCM) 10K type strain sequencing project: providing services to taxonomists for standard genome sequencing and annotation.</title>
        <authorList>
            <consortium name="The Broad Institute Genomics Platform"/>
            <consortium name="The Broad Institute Genome Sequencing Center for Infectious Disease"/>
            <person name="Wu L."/>
            <person name="Ma J."/>
        </authorList>
    </citation>
    <scope>NUCLEOTIDE SEQUENCE [LARGE SCALE GENOMIC DNA]</scope>
    <source>
        <strain evidence="3">CCUG 56029</strain>
    </source>
</reference>
<evidence type="ECO:0000313" key="3">
    <source>
        <dbReference type="Proteomes" id="UP001597213"/>
    </source>
</evidence>
<dbReference type="InterPro" id="IPR011250">
    <property type="entry name" value="OMP/PagP_B-barrel"/>
</dbReference>
<protein>
    <submittedName>
        <fullName evidence="2">Transferrin-binding protein-like solute binding protein</fullName>
    </submittedName>
</protein>
<name>A0ABW4RAM2_9RHOB</name>
<organism evidence="2 3">
    <name type="scientific">Paracoccus pacificus</name>
    <dbReference type="NCBI Taxonomy" id="1463598"/>
    <lineage>
        <taxon>Bacteria</taxon>
        <taxon>Pseudomonadati</taxon>
        <taxon>Pseudomonadota</taxon>
        <taxon>Alphaproteobacteria</taxon>
        <taxon>Rhodobacterales</taxon>
        <taxon>Paracoccaceae</taxon>
        <taxon>Paracoccus</taxon>
    </lineage>
</organism>
<feature type="domain" description="Transferrin-binding protein B C-lobe/N-lobe beta-barrel" evidence="1">
    <location>
        <begin position="58"/>
        <end position="173"/>
    </location>
</feature>
<dbReference type="SUPFAM" id="SSF56925">
    <property type="entry name" value="OMPA-like"/>
    <property type="match status" value="1"/>
</dbReference>
<dbReference type="Gene3D" id="2.40.160.90">
    <property type="match status" value="1"/>
</dbReference>
<evidence type="ECO:0000259" key="1">
    <source>
        <dbReference type="Pfam" id="PF01298"/>
    </source>
</evidence>
<proteinExistence type="predicted"/>
<gene>
    <name evidence="2" type="ORF">ACFSCT_13890</name>
</gene>
<dbReference type="Proteomes" id="UP001597213">
    <property type="component" value="Unassembled WGS sequence"/>
</dbReference>